<comment type="caution">
    <text evidence="2">The sequence shown here is derived from an EMBL/GenBank/DDBJ whole genome shotgun (WGS) entry which is preliminary data.</text>
</comment>
<organism evidence="2 3">
    <name type="scientific">Nocardia gamkensis</name>
    <dbReference type="NCBI Taxonomy" id="352869"/>
    <lineage>
        <taxon>Bacteria</taxon>
        <taxon>Bacillati</taxon>
        <taxon>Actinomycetota</taxon>
        <taxon>Actinomycetes</taxon>
        <taxon>Mycobacteriales</taxon>
        <taxon>Nocardiaceae</taxon>
        <taxon>Nocardia</taxon>
    </lineage>
</organism>
<evidence type="ECO:0000259" key="1">
    <source>
        <dbReference type="PROSITE" id="PS51186"/>
    </source>
</evidence>
<keyword evidence="3" id="KW-1185">Reference proteome</keyword>
<accession>A0A7X6L5Q9</accession>
<dbReference type="Proteomes" id="UP000540698">
    <property type="component" value="Unassembled WGS sequence"/>
</dbReference>
<dbReference type="PROSITE" id="PS51186">
    <property type="entry name" value="GNAT"/>
    <property type="match status" value="1"/>
</dbReference>
<dbReference type="InterPro" id="IPR016181">
    <property type="entry name" value="Acyl_CoA_acyltransferase"/>
</dbReference>
<reference evidence="2 3" key="1">
    <citation type="submission" date="2020-04" db="EMBL/GenBank/DDBJ databases">
        <title>MicrobeNet Type strains.</title>
        <authorList>
            <person name="Nicholson A.C."/>
        </authorList>
    </citation>
    <scope>NUCLEOTIDE SEQUENCE [LARGE SCALE GENOMIC DNA]</scope>
    <source>
        <strain evidence="2 3">DSM 44956</strain>
    </source>
</reference>
<dbReference type="InterPro" id="IPR000182">
    <property type="entry name" value="GNAT_dom"/>
</dbReference>
<sequence>MTVVNLPDFEHLDAVEACALRPTVEDIYRRSYVDAIASGDPFDAPDQFMRRFANYTDPAGGSVFAMVMAYVGGTPAGQTWGWTLRPNAAWWTNFQPDDEFGDRDTFTAEDGARTFALSEIMVCAEYTGRGLARKLHDTLLSSRAERRATLLVEPENQHAYGAYLRWGWSRVGVTKPSWPDAPTFDVLIRELR</sequence>
<keyword evidence="2" id="KW-0808">Transferase</keyword>
<feature type="domain" description="N-acetyltransferase" evidence="1">
    <location>
        <begin position="4"/>
        <end position="192"/>
    </location>
</feature>
<evidence type="ECO:0000313" key="3">
    <source>
        <dbReference type="Proteomes" id="UP000540698"/>
    </source>
</evidence>
<name>A0A7X6L5Q9_9NOCA</name>
<dbReference type="EMBL" id="JAAXOS010000009">
    <property type="protein sequence ID" value="NKY28323.1"/>
    <property type="molecule type" value="Genomic_DNA"/>
</dbReference>
<dbReference type="Gene3D" id="3.40.630.30">
    <property type="match status" value="1"/>
</dbReference>
<dbReference type="SUPFAM" id="SSF55729">
    <property type="entry name" value="Acyl-CoA N-acyltransferases (Nat)"/>
    <property type="match status" value="1"/>
</dbReference>
<evidence type="ECO:0000313" key="2">
    <source>
        <dbReference type="EMBL" id="NKY28323.1"/>
    </source>
</evidence>
<protein>
    <submittedName>
        <fullName evidence="2">GNAT family N-acetyltransferase</fullName>
    </submittedName>
</protein>
<proteinExistence type="predicted"/>
<dbReference type="GO" id="GO:0016747">
    <property type="term" value="F:acyltransferase activity, transferring groups other than amino-acyl groups"/>
    <property type="evidence" value="ECO:0007669"/>
    <property type="project" value="InterPro"/>
</dbReference>
<dbReference type="Pfam" id="PF00583">
    <property type="entry name" value="Acetyltransf_1"/>
    <property type="match status" value="1"/>
</dbReference>
<gene>
    <name evidence="2" type="ORF">HGB38_19135</name>
</gene>
<dbReference type="AlphaFoldDB" id="A0A7X6L5Q9"/>